<sequence length="443" mass="49792">MSSHIEFEGYGELSKGAFESDRKRETFCQELLSSSAALNFSADDEKVYFVNMDESAAKVNANSIVIADVTQDGDTLTFAVTSQKLSSRNGICVFRTYEDFEWLQQSLFSQDDVAGLYGVIFPPLPAKPLPPSAHTQTKALKQLGFLALGNNWQLYCRALEFYLQQVAAHNILGKSKLLHSFLSSTEVQRFNPNIQNLTFILYMESHTVLGRCSTRFCGDLCSFSHQGVGKGNNVGESSSKQRSKKGIFDRLSHAMEEMRKEGHKKFLDVVLTKQRLALACGHFSTSLHLCVTQDNPSAMAFSKICVKLSDIMDAVKRNLDSVSENDVCTLGLGLDFESRYQEAKKEMLFRRTCKLVELENIIKTAEKAKSNKKAIMDGVQKVTQKEFNLISSVAKEEIDWYHKTRVSVLRGFLTHWCEKQLDTAKESAALFSQLLEAWKGFPL</sequence>
<dbReference type="Gene3D" id="1.20.1270.60">
    <property type="entry name" value="Arfaptin homology (AH) domain/BAR domain"/>
    <property type="match status" value="1"/>
</dbReference>
<dbReference type="GO" id="GO:0015031">
    <property type="term" value="P:protein transport"/>
    <property type="evidence" value="ECO:0007669"/>
    <property type="project" value="UniProtKB-KW"/>
</dbReference>
<evidence type="ECO:0000256" key="1">
    <source>
        <dbReference type="ARBA" id="ARBA00010883"/>
    </source>
</evidence>
<organism evidence="4 5">
    <name type="scientific">Silurus asotus</name>
    <name type="common">Amur catfish</name>
    <name type="synonym">Parasilurus asotus</name>
    <dbReference type="NCBI Taxonomy" id="30991"/>
    <lineage>
        <taxon>Eukaryota</taxon>
        <taxon>Metazoa</taxon>
        <taxon>Chordata</taxon>
        <taxon>Craniata</taxon>
        <taxon>Vertebrata</taxon>
        <taxon>Euteleostomi</taxon>
        <taxon>Actinopterygii</taxon>
        <taxon>Neopterygii</taxon>
        <taxon>Teleostei</taxon>
        <taxon>Ostariophysi</taxon>
        <taxon>Siluriformes</taxon>
        <taxon>Siluridae</taxon>
        <taxon>Silurus</taxon>
    </lineage>
</organism>
<gene>
    <name evidence="4" type="ORF">C0J50_8871</name>
</gene>
<dbReference type="PANTHER" id="PTHR45850">
    <property type="entry name" value="SORTING NEXIN FAMILY MEMBER"/>
    <property type="match status" value="1"/>
</dbReference>
<keyword evidence="2" id="KW-0813">Transport</keyword>
<protein>
    <submittedName>
        <fullName evidence="4">Sorting nexin-5-like</fullName>
    </submittedName>
</protein>
<dbReference type="InterPro" id="IPR001683">
    <property type="entry name" value="PX_dom"/>
</dbReference>
<dbReference type="InterPro" id="IPR036871">
    <property type="entry name" value="PX_dom_sf"/>
</dbReference>
<dbReference type="GO" id="GO:0035091">
    <property type="term" value="F:phosphatidylinositol binding"/>
    <property type="evidence" value="ECO:0007669"/>
    <property type="project" value="InterPro"/>
</dbReference>
<proteinExistence type="inferred from homology"/>
<evidence type="ECO:0000259" key="3">
    <source>
        <dbReference type="PROSITE" id="PS50195"/>
    </source>
</evidence>
<dbReference type="EMBL" id="MU556918">
    <property type="protein sequence ID" value="KAI5615012.1"/>
    <property type="molecule type" value="Genomic_DNA"/>
</dbReference>
<comment type="similarity">
    <text evidence="1">Belongs to the sorting nexin family.</text>
</comment>
<dbReference type="AlphaFoldDB" id="A0AAD5FGY7"/>
<evidence type="ECO:0000313" key="4">
    <source>
        <dbReference type="EMBL" id="KAI5615012.1"/>
    </source>
</evidence>
<keyword evidence="5" id="KW-1185">Reference proteome</keyword>
<dbReference type="Gene3D" id="3.30.1520.10">
    <property type="entry name" value="Phox-like domain"/>
    <property type="match status" value="1"/>
</dbReference>
<dbReference type="SUPFAM" id="SSF64268">
    <property type="entry name" value="PX domain"/>
    <property type="match status" value="1"/>
</dbReference>
<evidence type="ECO:0000256" key="2">
    <source>
        <dbReference type="ARBA" id="ARBA00022927"/>
    </source>
</evidence>
<feature type="domain" description="PX" evidence="3">
    <location>
        <begin position="56"/>
        <end position="189"/>
    </location>
</feature>
<accession>A0AAD5FGY7</accession>
<name>A0AAD5FGY7_SILAS</name>
<dbReference type="Proteomes" id="UP001205998">
    <property type="component" value="Unassembled WGS sequence"/>
</dbReference>
<dbReference type="PANTHER" id="PTHR45850:SF2">
    <property type="entry name" value="SORTING NEXIN-5-LIKE"/>
    <property type="match status" value="1"/>
</dbReference>
<dbReference type="PROSITE" id="PS50195">
    <property type="entry name" value="PX"/>
    <property type="match status" value="1"/>
</dbReference>
<comment type="caution">
    <text evidence="4">The sequence shown here is derived from an EMBL/GenBank/DDBJ whole genome shotgun (WGS) entry which is preliminary data.</text>
</comment>
<keyword evidence="2" id="KW-0653">Protein transport</keyword>
<dbReference type="Pfam" id="PF00787">
    <property type="entry name" value="PX"/>
    <property type="match status" value="1"/>
</dbReference>
<evidence type="ECO:0000313" key="5">
    <source>
        <dbReference type="Proteomes" id="UP001205998"/>
    </source>
</evidence>
<reference evidence="4" key="1">
    <citation type="submission" date="2018-07" db="EMBL/GenBank/DDBJ databases">
        <title>Comparative genomics of catfishes provides insights into carnivory and benthic adaptation.</title>
        <authorList>
            <person name="Zhang Y."/>
            <person name="Wang D."/>
            <person name="Peng Z."/>
            <person name="Zheng S."/>
            <person name="Shao F."/>
            <person name="Tao W."/>
        </authorList>
    </citation>
    <scope>NUCLEOTIDE SEQUENCE</scope>
    <source>
        <strain evidence="4">Chongqing</strain>
    </source>
</reference>
<dbReference type="InterPro" id="IPR027267">
    <property type="entry name" value="AH/BAR_dom_sf"/>
</dbReference>